<dbReference type="PANTHER" id="PTHR41517:SF1">
    <property type="entry name" value="CUPIN"/>
    <property type="match status" value="1"/>
</dbReference>
<evidence type="ECO:0000256" key="1">
    <source>
        <dbReference type="ARBA" id="ARBA00022964"/>
    </source>
</evidence>
<dbReference type="EMBL" id="MIHA01000030">
    <property type="protein sequence ID" value="ODQ86537.1"/>
    <property type="molecule type" value="Genomic_DNA"/>
</dbReference>
<dbReference type="GO" id="GO:0051213">
    <property type="term" value="F:dioxygenase activity"/>
    <property type="evidence" value="ECO:0007669"/>
    <property type="project" value="UniProtKB-KW"/>
</dbReference>
<feature type="domain" description="Cupin type-2" evidence="3">
    <location>
        <begin position="64"/>
        <end position="131"/>
    </location>
</feature>
<name>A0A1E3RAY0_MYCFV</name>
<dbReference type="InterPro" id="IPR011051">
    <property type="entry name" value="RmlC_Cupin_sf"/>
</dbReference>
<dbReference type="STRING" id="1776.BHQ18_26710"/>
<dbReference type="OrthoDB" id="285029at2"/>
<dbReference type="Pfam" id="PF07883">
    <property type="entry name" value="Cupin_2"/>
    <property type="match status" value="1"/>
</dbReference>
<dbReference type="Proteomes" id="UP000094053">
    <property type="component" value="Unassembled WGS sequence"/>
</dbReference>
<evidence type="ECO:0000259" key="3">
    <source>
        <dbReference type="Pfam" id="PF07883"/>
    </source>
</evidence>
<dbReference type="RefSeq" id="WP_069416675.1">
    <property type="nucleotide sequence ID" value="NZ_JACKUL010000032.1"/>
</dbReference>
<evidence type="ECO:0000313" key="4">
    <source>
        <dbReference type="EMBL" id="ODQ86537.1"/>
    </source>
</evidence>
<sequence length="162" mass="18033">MTLSRDELDEFAKSMARAGGRDSQHVGEEHLVVSSAEAHWIETASPSQIGLLLRIPASSIEIFLQKIPAGEASDLHRHVHESIHFVQHGSGWSEIGDQRVRWSAGSFVYTPPWIWHRHYADDGRDVEMIVIENSRLLAAVDASQRESMGNTSFADAFGVNTE</sequence>
<dbReference type="InterPro" id="IPR013096">
    <property type="entry name" value="Cupin_2"/>
</dbReference>
<evidence type="ECO:0000256" key="2">
    <source>
        <dbReference type="ARBA" id="ARBA00023002"/>
    </source>
</evidence>
<dbReference type="InterPro" id="IPR047183">
    <property type="entry name" value="GDO-like"/>
</dbReference>
<comment type="caution">
    <text evidence="4">The sequence shown here is derived from an EMBL/GenBank/DDBJ whole genome shotgun (WGS) entry which is preliminary data.</text>
</comment>
<gene>
    <name evidence="4" type="ORF">BHQ18_26710</name>
</gene>
<reference evidence="5" key="1">
    <citation type="submission" date="2016-09" db="EMBL/GenBank/DDBJ databases">
        <authorList>
            <person name="Greninger A.L."/>
            <person name="Jerome K.R."/>
            <person name="Mcnair B."/>
            <person name="Wallis C."/>
            <person name="Fang F."/>
        </authorList>
    </citation>
    <scope>NUCLEOTIDE SEQUENCE [LARGE SCALE GENOMIC DNA]</scope>
    <source>
        <strain evidence="5">M6</strain>
    </source>
</reference>
<organism evidence="4 5">
    <name type="scientific">Mycolicibacterium flavescens</name>
    <name type="common">Mycobacterium flavescens</name>
    <dbReference type="NCBI Taxonomy" id="1776"/>
    <lineage>
        <taxon>Bacteria</taxon>
        <taxon>Bacillati</taxon>
        <taxon>Actinomycetota</taxon>
        <taxon>Actinomycetes</taxon>
        <taxon>Mycobacteriales</taxon>
        <taxon>Mycobacteriaceae</taxon>
        <taxon>Mycolicibacterium</taxon>
    </lineage>
</organism>
<accession>A0A1E3RAY0</accession>
<keyword evidence="1" id="KW-0223">Dioxygenase</keyword>
<dbReference type="Gene3D" id="2.60.120.10">
    <property type="entry name" value="Jelly Rolls"/>
    <property type="match status" value="1"/>
</dbReference>
<dbReference type="AlphaFoldDB" id="A0A1E3RAY0"/>
<dbReference type="InterPro" id="IPR014710">
    <property type="entry name" value="RmlC-like_jellyroll"/>
</dbReference>
<dbReference type="PANTHER" id="PTHR41517">
    <property type="entry name" value="1,2-DIOXYGENASE PROTEIN-RELATED"/>
    <property type="match status" value="1"/>
</dbReference>
<proteinExistence type="predicted"/>
<protein>
    <submittedName>
        <fullName evidence="4">Cupin</fullName>
    </submittedName>
</protein>
<keyword evidence="5" id="KW-1185">Reference proteome</keyword>
<evidence type="ECO:0000313" key="5">
    <source>
        <dbReference type="Proteomes" id="UP000094053"/>
    </source>
</evidence>
<keyword evidence="2" id="KW-0560">Oxidoreductase</keyword>
<dbReference type="SUPFAM" id="SSF51182">
    <property type="entry name" value="RmlC-like cupins"/>
    <property type="match status" value="1"/>
</dbReference>